<evidence type="ECO:0000256" key="3">
    <source>
        <dbReference type="ARBA" id="ARBA00022763"/>
    </source>
</evidence>
<sequence length="675" mass="72862">MQTEIDALPAHQRPPMRELGRRSEAADHPFRALRPDEARGHVPFSLKQAPPTLRSEPASCSREGGSPGPQAQPAVVLPDPGFPPSREHGIHGTGAVGARASTRSVAVKARAVLRPSSSRESATAPIVTSLREGAKVVIHAACPAARAQGLRRGMALTAARAMVPGLIVHPADPAGDAEGLRRLAIALARKWSPQVAVGGEDLIFLDLTGASHLFGGEAAMAARIVAVLARAGHHARIAVAGAPGAAAALVRHGAPPGSARFSAPRPRHAGMRQASLSDAPDFRIRHPRDDGNPYAARSKRREATAETAPDTVIVCPPGEDAAWLAPLPAAALRLDPADVEMLRRFGIERIGQLAELPRGPLARRFARALERLDQAHGRVAEPLDPVIPRAAIACRQGFLEPIATAEGIAHWLGALVPRLTAELAAAGLGARAIELVAERVDHVPQRLRIGLARASRDPAHILRLIARRIEEIEPGYGIDAMTLHVRRAEPLGPVPFDERLDAEAPPDLAPLIDAIANRIGMARLWRVRAVESDVPERSVGTAPPLAPDAATPPRLAADDVRRLGDGDQVPAWHPAWPRPARLLRRPERLDHVVAELPDRPPARFTWRGVSHRVVRADGPERIHGEWWRRLGEAHAVRDYFRVEDEAGRRYWLYRRGDGIRSVSGDLSWWLHGLFG</sequence>
<dbReference type="InterPro" id="IPR043502">
    <property type="entry name" value="DNA/RNA_pol_sf"/>
</dbReference>
<dbReference type="Pfam" id="PF00817">
    <property type="entry name" value="IMS"/>
    <property type="match status" value="1"/>
</dbReference>
<dbReference type="GO" id="GO:0006281">
    <property type="term" value="P:DNA repair"/>
    <property type="evidence" value="ECO:0007669"/>
    <property type="project" value="InterPro"/>
</dbReference>
<feature type="region of interest" description="Disordered" evidence="6">
    <location>
        <begin position="1"/>
        <end position="101"/>
    </location>
</feature>
<dbReference type="SUPFAM" id="SSF56672">
    <property type="entry name" value="DNA/RNA polymerases"/>
    <property type="match status" value="1"/>
</dbReference>
<dbReference type="PANTHER" id="PTHR35369">
    <property type="entry name" value="BLR3025 PROTEIN-RELATED"/>
    <property type="match status" value="1"/>
</dbReference>
<comment type="function">
    <text evidence="4">Poorly processive, error-prone DNA polymerase involved in untargeted mutagenesis. Copies undamaged DNA at stalled replication forks, which arise in vivo from mismatched or misaligned primer ends. These misaligned primers can be extended by PolIV. Exhibits no 3'-5' exonuclease (proofreading) activity. May be involved in translesional synthesis, in conjunction with the beta clamp from PolIII.</text>
</comment>
<dbReference type="Pfam" id="PF20114">
    <property type="entry name" value="DUF6504"/>
    <property type="match status" value="1"/>
</dbReference>
<dbReference type="CDD" id="cd03468">
    <property type="entry name" value="PolY_like"/>
    <property type="match status" value="1"/>
</dbReference>
<dbReference type="InterPro" id="IPR045443">
    <property type="entry name" value="DUF6504"/>
</dbReference>
<keyword evidence="11" id="KW-1185">Reference proteome</keyword>
<proteinExistence type="predicted"/>
<dbReference type="Gene3D" id="3.40.1170.60">
    <property type="match status" value="1"/>
</dbReference>
<evidence type="ECO:0000259" key="7">
    <source>
        <dbReference type="Pfam" id="PF00817"/>
    </source>
</evidence>
<evidence type="ECO:0000256" key="5">
    <source>
        <dbReference type="ARBA" id="ARBA00049244"/>
    </source>
</evidence>
<feature type="domain" description="UmuC" evidence="7">
    <location>
        <begin position="136"/>
        <end position="242"/>
    </location>
</feature>
<evidence type="ECO:0000256" key="4">
    <source>
        <dbReference type="ARBA" id="ARBA00025589"/>
    </source>
</evidence>
<dbReference type="GO" id="GO:0003684">
    <property type="term" value="F:damaged DNA binding"/>
    <property type="evidence" value="ECO:0007669"/>
    <property type="project" value="InterPro"/>
</dbReference>
<keyword evidence="3" id="KW-0227">DNA damage</keyword>
<dbReference type="Pfam" id="PF11799">
    <property type="entry name" value="IMS_C"/>
    <property type="match status" value="1"/>
</dbReference>
<dbReference type="Proteomes" id="UP000557739">
    <property type="component" value="Unassembled WGS sequence"/>
</dbReference>
<dbReference type="InterPro" id="IPR050356">
    <property type="entry name" value="SulA_CellDiv_inhibitor"/>
</dbReference>
<comment type="caution">
    <text evidence="10">The sequence shown here is derived from an EMBL/GenBank/DDBJ whole genome shotgun (WGS) entry which is preliminary data.</text>
</comment>
<dbReference type="InterPro" id="IPR017961">
    <property type="entry name" value="DNA_pol_Y-fam_little_finger"/>
</dbReference>
<feature type="compositionally biased region" description="Basic and acidic residues" evidence="6">
    <location>
        <begin position="281"/>
        <end position="291"/>
    </location>
</feature>
<evidence type="ECO:0000313" key="10">
    <source>
        <dbReference type="EMBL" id="MBB5698002.1"/>
    </source>
</evidence>
<dbReference type="EMBL" id="JACIJJ010000002">
    <property type="protein sequence ID" value="MBB5698002.1"/>
    <property type="molecule type" value="Genomic_DNA"/>
</dbReference>
<evidence type="ECO:0000313" key="11">
    <source>
        <dbReference type="Proteomes" id="UP000557739"/>
    </source>
</evidence>
<feature type="domain" description="DUF6504" evidence="9">
    <location>
        <begin position="594"/>
        <end position="671"/>
    </location>
</feature>
<evidence type="ECO:0000256" key="6">
    <source>
        <dbReference type="SAM" id="MobiDB-lite"/>
    </source>
</evidence>
<feature type="compositionally biased region" description="Basic and acidic residues" evidence="6">
    <location>
        <begin position="15"/>
        <end position="40"/>
    </location>
</feature>
<feature type="domain" description="DNA polymerase Y-family little finger" evidence="8">
    <location>
        <begin position="392"/>
        <end position="485"/>
    </location>
</feature>
<evidence type="ECO:0000256" key="1">
    <source>
        <dbReference type="ARBA" id="ARBA00011245"/>
    </source>
</evidence>
<comment type="catalytic activity">
    <reaction evidence="5">
        <text>DNA(n) + a 2'-deoxyribonucleoside 5'-triphosphate = DNA(n+1) + diphosphate</text>
        <dbReference type="Rhea" id="RHEA:22508"/>
        <dbReference type="Rhea" id="RHEA-COMP:17339"/>
        <dbReference type="Rhea" id="RHEA-COMP:17340"/>
        <dbReference type="ChEBI" id="CHEBI:33019"/>
        <dbReference type="ChEBI" id="CHEBI:61560"/>
        <dbReference type="ChEBI" id="CHEBI:173112"/>
        <dbReference type="EC" id="2.7.7.7"/>
    </reaction>
</comment>
<evidence type="ECO:0000256" key="2">
    <source>
        <dbReference type="ARBA" id="ARBA00012417"/>
    </source>
</evidence>
<dbReference type="InterPro" id="IPR001126">
    <property type="entry name" value="UmuC"/>
</dbReference>
<dbReference type="EC" id="2.7.7.7" evidence="2"/>
<comment type="subunit">
    <text evidence="1">Monomer.</text>
</comment>
<dbReference type="PANTHER" id="PTHR35369:SF2">
    <property type="entry name" value="BLR3025 PROTEIN"/>
    <property type="match status" value="1"/>
</dbReference>
<reference evidence="10 11" key="1">
    <citation type="submission" date="2020-08" db="EMBL/GenBank/DDBJ databases">
        <title>Genomic Encyclopedia of Type Strains, Phase IV (KMG-IV): sequencing the most valuable type-strain genomes for metagenomic binning, comparative biology and taxonomic classification.</title>
        <authorList>
            <person name="Goeker M."/>
        </authorList>
    </citation>
    <scope>NUCLEOTIDE SEQUENCE [LARGE SCALE GENOMIC DNA]</scope>
    <source>
        <strain evidence="10 11">DSM 27244</strain>
    </source>
</reference>
<protein>
    <recommendedName>
        <fullName evidence="2">DNA-directed DNA polymerase</fullName>
        <ecNumber evidence="2">2.7.7.7</ecNumber>
    </recommendedName>
</protein>
<dbReference type="AlphaFoldDB" id="A0A7W9APB9"/>
<organism evidence="10 11">
    <name type="scientific">Sphingomonas yantingensis</name>
    <dbReference type="NCBI Taxonomy" id="1241761"/>
    <lineage>
        <taxon>Bacteria</taxon>
        <taxon>Pseudomonadati</taxon>
        <taxon>Pseudomonadota</taxon>
        <taxon>Alphaproteobacteria</taxon>
        <taxon>Sphingomonadales</taxon>
        <taxon>Sphingomonadaceae</taxon>
        <taxon>Sphingomonas</taxon>
    </lineage>
</organism>
<accession>A0A7W9APB9</accession>
<feature type="region of interest" description="Disordered" evidence="6">
    <location>
        <begin position="281"/>
        <end position="307"/>
    </location>
</feature>
<evidence type="ECO:0000259" key="8">
    <source>
        <dbReference type="Pfam" id="PF11799"/>
    </source>
</evidence>
<gene>
    <name evidence="10" type="ORF">FHR19_001347</name>
</gene>
<evidence type="ECO:0000259" key="9">
    <source>
        <dbReference type="Pfam" id="PF20114"/>
    </source>
</evidence>
<name>A0A7W9APB9_9SPHN</name>